<keyword evidence="1" id="KW-0812">Transmembrane</keyword>
<feature type="transmembrane region" description="Helical" evidence="1">
    <location>
        <begin position="25"/>
        <end position="48"/>
    </location>
</feature>
<proteinExistence type="predicted"/>
<dbReference type="Proteomes" id="UP000621210">
    <property type="component" value="Unassembled WGS sequence"/>
</dbReference>
<protein>
    <recommendedName>
        <fullName evidence="4">Integral membrane protein</fullName>
    </recommendedName>
</protein>
<evidence type="ECO:0008006" key="4">
    <source>
        <dbReference type="Google" id="ProtNLM"/>
    </source>
</evidence>
<dbReference type="PANTHER" id="PTHR42305">
    <property type="entry name" value="MEMBRANE PROTEIN RV1733C-RELATED"/>
    <property type="match status" value="1"/>
</dbReference>
<gene>
    <name evidence="2" type="ORF">H0H10_26825</name>
</gene>
<reference evidence="2" key="2">
    <citation type="submission" date="2020-09" db="EMBL/GenBank/DDBJ databases">
        <authorList>
            <person name="Luo X."/>
        </authorList>
    </citation>
    <scope>NUCLEOTIDE SEQUENCE</scope>
    <source>
        <strain evidence="2">TRM S81-3</strain>
    </source>
</reference>
<sequence>MRASTRTQRSLWRWRRNPLRRPEDVLEGWVLLVAWVVIAAGGPVAGIVSSQGVTDALEQRRAERQAVTATVVGPATRSDGDSGATAGDQVFAAVHWTAPDGTRHSGRTWVDERAETGDHVVAWTDQQDRLVPRPPTRAQVEMDAVVTGAAASLAVAGATAAGYYGIHIGLDRRRRLAWEAEWRQVASHWGQAAN</sequence>
<organism evidence="2 3">
    <name type="scientific">Streptomyces griseicoloratus</name>
    <dbReference type="NCBI Taxonomy" id="2752516"/>
    <lineage>
        <taxon>Bacteria</taxon>
        <taxon>Bacillati</taxon>
        <taxon>Actinomycetota</taxon>
        <taxon>Actinomycetes</taxon>
        <taxon>Kitasatosporales</taxon>
        <taxon>Streptomycetaceae</taxon>
        <taxon>Streptomyces</taxon>
    </lineage>
</organism>
<dbReference type="EMBL" id="JACVQF010000217">
    <property type="protein sequence ID" value="MBD0422726.1"/>
    <property type="molecule type" value="Genomic_DNA"/>
</dbReference>
<comment type="caution">
    <text evidence="2">The sequence shown here is derived from an EMBL/GenBank/DDBJ whole genome shotgun (WGS) entry which is preliminary data.</text>
</comment>
<accession>A0A926QT50</accession>
<name>A0A926QT50_9ACTN</name>
<evidence type="ECO:0000256" key="1">
    <source>
        <dbReference type="SAM" id="Phobius"/>
    </source>
</evidence>
<dbReference type="InterPro" id="IPR039708">
    <property type="entry name" value="MT1774/Rv1733c-like"/>
</dbReference>
<keyword evidence="1" id="KW-1133">Transmembrane helix</keyword>
<evidence type="ECO:0000313" key="3">
    <source>
        <dbReference type="Proteomes" id="UP000621210"/>
    </source>
</evidence>
<evidence type="ECO:0000313" key="2">
    <source>
        <dbReference type="EMBL" id="MBD0422726.1"/>
    </source>
</evidence>
<keyword evidence="1" id="KW-0472">Membrane</keyword>
<dbReference type="PANTHER" id="PTHR42305:SF1">
    <property type="entry name" value="MEMBRANE PROTEIN RV1733C-RELATED"/>
    <property type="match status" value="1"/>
</dbReference>
<reference evidence="2" key="1">
    <citation type="submission" date="2020-09" db="EMBL/GenBank/DDBJ databases">
        <title>Streptomyces grisecoloratus sp. nov., isolated from cotton soil.</title>
        <authorList>
            <person name="Xing L."/>
        </authorList>
    </citation>
    <scope>NUCLEOTIDE SEQUENCE</scope>
    <source>
        <strain evidence="2">TRM S81-3</strain>
    </source>
</reference>
<feature type="transmembrane region" description="Helical" evidence="1">
    <location>
        <begin position="144"/>
        <end position="166"/>
    </location>
</feature>
<dbReference type="AlphaFoldDB" id="A0A926QT50"/>
<keyword evidence="3" id="KW-1185">Reference proteome</keyword>